<accession>A0A8S1A803</accession>
<protein>
    <submittedName>
        <fullName evidence="2">Uncharacterized protein</fullName>
    </submittedName>
</protein>
<dbReference type="AlphaFoldDB" id="A0A8S1A803"/>
<keyword evidence="1" id="KW-0472">Membrane</keyword>
<dbReference type="EMBL" id="CADEBD010000857">
    <property type="protein sequence ID" value="CAB3260594.1"/>
    <property type="molecule type" value="Genomic_DNA"/>
</dbReference>
<feature type="transmembrane region" description="Helical" evidence="1">
    <location>
        <begin position="64"/>
        <end position="81"/>
    </location>
</feature>
<dbReference type="Proteomes" id="UP000494256">
    <property type="component" value="Unassembled WGS sequence"/>
</dbReference>
<keyword evidence="4" id="KW-1185">Reference proteome</keyword>
<reference evidence="4 5" key="1">
    <citation type="submission" date="2020-04" db="EMBL/GenBank/DDBJ databases">
        <authorList>
            <person name="Wallbank WR R."/>
            <person name="Pardo Diaz C."/>
            <person name="Kozak K."/>
            <person name="Martin S."/>
            <person name="Jiggins C."/>
            <person name="Moest M."/>
            <person name="Warren A I."/>
            <person name="Byers J.R.P. K."/>
            <person name="Montejo-Kovacevich G."/>
            <person name="Yen C E."/>
        </authorList>
    </citation>
    <scope>NUCLEOTIDE SEQUENCE [LARGE SCALE GENOMIC DNA]</scope>
</reference>
<proteinExistence type="predicted"/>
<organism evidence="2 4">
    <name type="scientific">Arctia plantaginis</name>
    <name type="common">Wood tiger moth</name>
    <name type="synonym">Phalaena plantaginis</name>
    <dbReference type="NCBI Taxonomy" id="874455"/>
    <lineage>
        <taxon>Eukaryota</taxon>
        <taxon>Metazoa</taxon>
        <taxon>Ecdysozoa</taxon>
        <taxon>Arthropoda</taxon>
        <taxon>Hexapoda</taxon>
        <taxon>Insecta</taxon>
        <taxon>Pterygota</taxon>
        <taxon>Neoptera</taxon>
        <taxon>Endopterygota</taxon>
        <taxon>Lepidoptera</taxon>
        <taxon>Glossata</taxon>
        <taxon>Ditrysia</taxon>
        <taxon>Noctuoidea</taxon>
        <taxon>Erebidae</taxon>
        <taxon>Arctiinae</taxon>
        <taxon>Arctia</taxon>
    </lineage>
</organism>
<dbReference type="Proteomes" id="UP000494106">
    <property type="component" value="Unassembled WGS sequence"/>
</dbReference>
<name>A0A8S1A803_ARCPL</name>
<sequence length="88" mass="9386">MDLLSRKSNSDSALHPLRDAAALGAINRSTCKFYCSIQTQNTLAISLTISILVTFVRDTKNNSVVLIHVAVMALLSAGLPLDSLGVTK</sequence>
<comment type="caution">
    <text evidence="2">The sequence shown here is derived from an EMBL/GenBank/DDBJ whole genome shotgun (WGS) entry which is preliminary data.</text>
</comment>
<evidence type="ECO:0000313" key="5">
    <source>
        <dbReference type="Proteomes" id="UP000494256"/>
    </source>
</evidence>
<keyword evidence="1" id="KW-0812">Transmembrane</keyword>
<evidence type="ECO:0000256" key="1">
    <source>
        <dbReference type="SAM" id="Phobius"/>
    </source>
</evidence>
<evidence type="ECO:0000313" key="4">
    <source>
        <dbReference type="Proteomes" id="UP000494106"/>
    </source>
</evidence>
<gene>
    <name evidence="2" type="ORF">APLA_LOCUS10157</name>
    <name evidence="3" type="ORF">APLA_LOCUS17076</name>
</gene>
<evidence type="ECO:0000313" key="3">
    <source>
        <dbReference type="EMBL" id="CAB3260594.1"/>
    </source>
</evidence>
<keyword evidence="1" id="KW-1133">Transmembrane helix</keyword>
<dbReference type="EMBL" id="CADEBC010000522">
    <property type="protein sequence ID" value="CAB3244789.1"/>
    <property type="molecule type" value="Genomic_DNA"/>
</dbReference>
<evidence type="ECO:0000313" key="2">
    <source>
        <dbReference type="EMBL" id="CAB3244789.1"/>
    </source>
</evidence>